<evidence type="ECO:0000256" key="1">
    <source>
        <dbReference type="ARBA" id="ARBA00006594"/>
    </source>
</evidence>
<dbReference type="PROSITE" id="PS00092">
    <property type="entry name" value="N6_MTASE"/>
    <property type="match status" value="1"/>
</dbReference>
<gene>
    <name evidence="8" type="primary">mboIIM</name>
    <name evidence="8" type="ORF">SAMEA3906486_01546</name>
</gene>
<dbReference type="Proteomes" id="UP000076848">
    <property type="component" value="Unassembled WGS sequence"/>
</dbReference>
<dbReference type="AlphaFoldDB" id="A0A157SB83"/>
<dbReference type="InterPro" id="IPR002941">
    <property type="entry name" value="DNA_methylase_N4/N6"/>
</dbReference>
<proteinExistence type="inferred from homology"/>
<dbReference type="STRING" id="288768.SAMEA3906486_01546"/>
<dbReference type="GO" id="GO:0032259">
    <property type="term" value="P:methylation"/>
    <property type="evidence" value="ECO:0007669"/>
    <property type="project" value="UniProtKB-KW"/>
</dbReference>
<sequence>MTFNEESDQSLVERNGITYPNGSAKIIPRVEKWSAGQQGTGNMLIHGDNLEVLNDLADCYTGAVQCIYLDPPYNNGESYQHYFDSMGHEQWLSAVTDRLKKARPLLAETGSVWISIDDSELHYLKVAADGVFGRENFVGTIIWERRTTRENRRMLSMNHEYLLVYAKNLPTWERHRNTLPLTESVTLRYQNPDADPRGPWQSVSANVQDGHATPQQFYSIKSPRGLVHNPPKGRCWVYAQPKMLQEIAKNNIWFGKDGLGVPRIKRFLCDRKDGLTPETLWRAEEVGTTSSAKKHLVELFNSKTLFDTPKPEALLHRILHIATNPGDLVVDAYLGSGTTAAVAHKMGRQYIGIENGEHIKTHCAYRLKKVIAGETGGISGLVGWAGGGGYDFFKHTRSSRNNAA</sequence>
<dbReference type="GO" id="GO:0003677">
    <property type="term" value="F:DNA binding"/>
    <property type="evidence" value="ECO:0007669"/>
    <property type="project" value="InterPro"/>
</dbReference>
<evidence type="ECO:0000313" key="8">
    <source>
        <dbReference type="EMBL" id="SAI67493.1"/>
    </source>
</evidence>
<dbReference type="InterPro" id="IPR002295">
    <property type="entry name" value="N4/N6-MTase_EcoPI_Mod-like"/>
</dbReference>
<dbReference type="InterPro" id="IPR029063">
    <property type="entry name" value="SAM-dependent_MTases_sf"/>
</dbReference>
<keyword evidence="4" id="KW-0949">S-adenosyl-L-methionine</keyword>
<dbReference type="Gene3D" id="3.40.50.150">
    <property type="entry name" value="Vaccinia Virus protein VP39"/>
    <property type="match status" value="1"/>
</dbReference>
<dbReference type="InterPro" id="IPR002052">
    <property type="entry name" value="DNA_methylase_N6_adenine_CS"/>
</dbReference>
<dbReference type="GO" id="GO:0009007">
    <property type="term" value="F:site-specific DNA-methyltransferase (adenine-specific) activity"/>
    <property type="evidence" value="ECO:0007669"/>
    <property type="project" value="UniProtKB-EC"/>
</dbReference>
<dbReference type="InterPro" id="IPR001091">
    <property type="entry name" value="RM_Methyltransferase"/>
</dbReference>
<evidence type="ECO:0000256" key="3">
    <source>
        <dbReference type="ARBA" id="ARBA00022679"/>
    </source>
</evidence>
<dbReference type="PIRSF" id="PIRSF015855">
    <property type="entry name" value="TypeIII_Mtase_mKpnI"/>
    <property type="match status" value="1"/>
</dbReference>
<dbReference type="GO" id="GO:0008170">
    <property type="term" value="F:N-methyltransferase activity"/>
    <property type="evidence" value="ECO:0007669"/>
    <property type="project" value="InterPro"/>
</dbReference>
<dbReference type="OrthoDB" id="9816288at2"/>
<dbReference type="SUPFAM" id="SSF53335">
    <property type="entry name" value="S-adenosyl-L-methionine-dependent methyltransferases"/>
    <property type="match status" value="1"/>
</dbReference>
<organism evidence="8 9">
    <name type="scientific">Bordetella ansorpii</name>
    <dbReference type="NCBI Taxonomy" id="288768"/>
    <lineage>
        <taxon>Bacteria</taxon>
        <taxon>Pseudomonadati</taxon>
        <taxon>Pseudomonadota</taxon>
        <taxon>Betaproteobacteria</taxon>
        <taxon>Burkholderiales</taxon>
        <taxon>Alcaligenaceae</taxon>
        <taxon>Bordetella</taxon>
    </lineage>
</organism>
<dbReference type="EC" id="2.1.1.-" evidence="6"/>
<evidence type="ECO:0000256" key="4">
    <source>
        <dbReference type="ARBA" id="ARBA00022691"/>
    </source>
</evidence>
<comment type="similarity">
    <text evidence="1 6">Belongs to the N(4)/N(6)-methyltransferase family.</text>
</comment>
<evidence type="ECO:0000259" key="7">
    <source>
        <dbReference type="Pfam" id="PF01555"/>
    </source>
</evidence>
<dbReference type="RefSeq" id="WP_082852942.1">
    <property type="nucleotide sequence ID" value="NZ_FKIF01000002.1"/>
</dbReference>
<keyword evidence="9" id="KW-1185">Reference proteome</keyword>
<feature type="domain" description="DNA methylase N-4/N-6" evidence="7">
    <location>
        <begin position="64"/>
        <end position="360"/>
    </location>
</feature>
<protein>
    <recommendedName>
        <fullName evidence="6">Methyltransferase</fullName>
        <ecNumber evidence="6">2.1.1.-</ecNumber>
    </recommendedName>
</protein>
<dbReference type="PRINTS" id="PR00508">
    <property type="entry name" value="S21N4MTFRASE"/>
</dbReference>
<name>A0A157SB83_9BORD</name>
<dbReference type="Pfam" id="PF01555">
    <property type="entry name" value="N6_N4_Mtase"/>
    <property type="match status" value="1"/>
</dbReference>
<evidence type="ECO:0000313" key="9">
    <source>
        <dbReference type="Proteomes" id="UP000076848"/>
    </source>
</evidence>
<accession>A0A157SB83</accession>
<comment type="catalytic activity">
    <reaction evidence="5">
        <text>a 2'-deoxyadenosine in DNA + S-adenosyl-L-methionine = an N(6)-methyl-2'-deoxyadenosine in DNA + S-adenosyl-L-homocysteine + H(+)</text>
        <dbReference type="Rhea" id="RHEA:15197"/>
        <dbReference type="Rhea" id="RHEA-COMP:12418"/>
        <dbReference type="Rhea" id="RHEA-COMP:12419"/>
        <dbReference type="ChEBI" id="CHEBI:15378"/>
        <dbReference type="ChEBI" id="CHEBI:57856"/>
        <dbReference type="ChEBI" id="CHEBI:59789"/>
        <dbReference type="ChEBI" id="CHEBI:90615"/>
        <dbReference type="ChEBI" id="CHEBI:90616"/>
        <dbReference type="EC" id="2.1.1.72"/>
    </reaction>
</comment>
<evidence type="ECO:0000256" key="6">
    <source>
        <dbReference type="RuleBase" id="RU362026"/>
    </source>
</evidence>
<keyword evidence="2 8" id="KW-0489">Methyltransferase</keyword>
<keyword evidence="3 8" id="KW-0808">Transferase</keyword>
<evidence type="ECO:0000256" key="2">
    <source>
        <dbReference type="ARBA" id="ARBA00022603"/>
    </source>
</evidence>
<reference evidence="8 9" key="1">
    <citation type="submission" date="2016-04" db="EMBL/GenBank/DDBJ databases">
        <authorList>
            <consortium name="Pathogen Informatics"/>
        </authorList>
    </citation>
    <scope>NUCLEOTIDE SEQUENCE [LARGE SCALE GENOMIC DNA]</scope>
    <source>
        <strain evidence="8 9">H050680373</strain>
    </source>
</reference>
<evidence type="ECO:0000256" key="5">
    <source>
        <dbReference type="ARBA" id="ARBA00047942"/>
    </source>
</evidence>
<dbReference type="EMBL" id="FKIF01000002">
    <property type="protein sequence ID" value="SAI67493.1"/>
    <property type="molecule type" value="Genomic_DNA"/>
</dbReference>